<evidence type="ECO:0000256" key="1">
    <source>
        <dbReference type="ARBA" id="ARBA00008563"/>
    </source>
</evidence>
<dbReference type="GO" id="GO:0005840">
    <property type="term" value="C:ribosome"/>
    <property type="evidence" value="ECO:0007669"/>
    <property type="project" value="UniProtKB-KW"/>
</dbReference>
<name>A0A0G1TSA5_9BACT</name>
<dbReference type="GO" id="GO:0005737">
    <property type="term" value="C:cytoplasm"/>
    <property type="evidence" value="ECO:0007669"/>
    <property type="project" value="UniProtKB-ARBA"/>
</dbReference>
<dbReference type="HAMAP" id="MF_01363">
    <property type="entry name" value="Ribosomal_bL21"/>
    <property type="match status" value="1"/>
</dbReference>
<dbReference type="InterPro" id="IPR001787">
    <property type="entry name" value="Ribosomal_bL21"/>
</dbReference>
<feature type="non-terminal residue" evidence="6">
    <location>
        <position position="1"/>
    </location>
</feature>
<comment type="function">
    <text evidence="5">This protein binds to 23S rRNA in the presence of protein L20.</text>
</comment>
<evidence type="ECO:0000256" key="5">
    <source>
        <dbReference type="RuleBase" id="RU000562"/>
    </source>
</evidence>
<dbReference type="Proteomes" id="UP000034831">
    <property type="component" value="Unassembled WGS sequence"/>
</dbReference>
<evidence type="ECO:0000313" key="7">
    <source>
        <dbReference type="Proteomes" id="UP000034831"/>
    </source>
</evidence>
<accession>A0A0G1TSA5</accession>
<dbReference type="GO" id="GO:0006412">
    <property type="term" value="P:translation"/>
    <property type="evidence" value="ECO:0007669"/>
    <property type="project" value="InterPro"/>
</dbReference>
<dbReference type="SUPFAM" id="SSF141091">
    <property type="entry name" value="L21p-like"/>
    <property type="match status" value="1"/>
</dbReference>
<keyword evidence="5" id="KW-0694">RNA-binding</keyword>
<keyword evidence="5" id="KW-0699">rRNA-binding</keyword>
<evidence type="ECO:0000313" key="6">
    <source>
        <dbReference type="EMBL" id="KKU48245.1"/>
    </source>
</evidence>
<keyword evidence="3 5" id="KW-0687">Ribonucleoprotein</keyword>
<dbReference type="GO" id="GO:0019843">
    <property type="term" value="F:rRNA binding"/>
    <property type="evidence" value="ECO:0007669"/>
    <property type="project" value="UniProtKB-KW"/>
</dbReference>
<proteinExistence type="inferred from homology"/>
<dbReference type="PANTHER" id="PTHR21349:SF0">
    <property type="entry name" value="LARGE RIBOSOMAL SUBUNIT PROTEIN BL21M"/>
    <property type="match status" value="1"/>
</dbReference>
<gene>
    <name evidence="6" type="ORF">UX67_C0019G0001</name>
</gene>
<dbReference type="PANTHER" id="PTHR21349">
    <property type="entry name" value="50S RIBOSOMAL PROTEIN L21"/>
    <property type="match status" value="1"/>
</dbReference>
<dbReference type="NCBIfam" id="TIGR00061">
    <property type="entry name" value="L21"/>
    <property type="match status" value="1"/>
</dbReference>
<organism evidence="6 7">
    <name type="scientific">Candidatus Woesebacteria bacterium GW2011_GWF2_46_8</name>
    <dbReference type="NCBI Taxonomy" id="1618604"/>
    <lineage>
        <taxon>Bacteria</taxon>
        <taxon>Candidatus Woeseibacteriota</taxon>
    </lineage>
</organism>
<keyword evidence="2 5" id="KW-0689">Ribosomal protein</keyword>
<comment type="similarity">
    <text evidence="1 5">Belongs to the bacterial ribosomal protein bL21 family.</text>
</comment>
<evidence type="ECO:0000256" key="3">
    <source>
        <dbReference type="ARBA" id="ARBA00023274"/>
    </source>
</evidence>
<dbReference type="Pfam" id="PF00829">
    <property type="entry name" value="Ribosomal_L21p"/>
    <property type="match status" value="1"/>
</dbReference>
<protein>
    <recommendedName>
        <fullName evidence="4 5">50S ribosomal protein L21</fullName>
    </recommendedName>
</protein>
<dbReference type="InterPro" id="IPR036164">
    <property type="entry name" value="bL21-like_sf"/>
</dbReference>
<comment type="caution">
    <text evidence="6">The sequence shown here is derived from an EMBL/GenBank/DDBJ whole genome shotgun (WGS) entry which is preliminary data.</text>
</comment>
<reference evidence="6 7" key="1">
    <citation type="journal article" date="2015" name="Nature">
        <title>rRNA introns, odd ribosomes, and small enigmatic genomes across a large radiation of phyla.</title>
        <authorList>
            <person name="Brown C.T."/>
            <person name="Hug L.A."/>
            <person name="Thomas B.C."/>
            <person name="Sharon I."/>
            <person name="Castelle C.J."/>
            <person name="Singh A."/>
            <person name="Wilkins M.J."/>
            <person name="Williams K.H."/>
            <person name="Banfield J.F."/>
        </authorList>
    </citation>
    <scope>NUCLEOTIDE SEQUENCE [LARGE SCALE GENOMIC DNA]</scope>
</reference>
<dbReference type="InterPro" id="IPR028909">
    <property type="entry name" value="bL21-like"/>
</dbReference>
<dbReference type="GO" id="GO:1990904">
    <property type="term" value="C:ribonucleoprotein complex"/>
    <property type="evidence" value="ECO:0007669"/>
    <property type="project" value="UniProtKB-KW"/>
</dbReference>
<evidence type="ECO:0000256" key="2">
    <source>
        <dbReference type="ARBA" id="ARBA00022980"/>
    </source>
</evidence>
<sequence length="145" mass="16952">YEPWAFADYRCSFSACLGRRQLSFGDIYRSWDCFRGQKKVKIAVVKYAVIKYQGHQYKVAEGETILVDKLLDKAEPEVLLFADEGKVKVGKPILKEAKIKIKILADEEKGEKLYIYKFKAKSRYRRKTGFRPRYSKILIEKISLT</sequence>
<dbReference type="GO" id="GO:0003735">
    <property type="term" value="F:structural constituent of ribosome"/>
    <property type="evidence" value="ECO:0007669"/>
    <property type="project" value="InterPro"/>
</dbReference>
<evidence type="ECO:0000256" key="4">
    <source>
        <dbReference type="ARBA" id="ARBA00035483"/>
    </source>
</evidence>
<dbReference type="AlphaFoldDB" id="A0A0G1TSA5"/>
<dbReference type="EMBL" id="LCNC01000019">
    <property type="protein sequence ID" value="KKU48245.1"/>
    <property type="molecule type" value="Genomic_DNA"/>
</dbReference>